<keyword evidence="5 7" id="KW-0472">Membrane</keyword>
<keyword evidence="8" id="KW-0732">Signal</keyword>
<dbReference type="GO" id="GO:0005384">
    <property type="term" value="F:manganese ion transmembrane transporter activity"/>
    <property type="evidence" value="ECO:0007669"/>
    <property type="project" value="TreeGrafter"/>
</dbReference>
<evidence type="ECO:0000256" key="1">
    <source>
        <dbReference type="ARBA" id="ARBA00004141"/>
    </source>
</evidence>
<evidence type="ECO:0000256" key="5">
    <source>
        <dbReference type="ARBA" id="ARBA00023136"/>
    </source>
</evidence>
<evidence type="ECO:0000256" key="3">
    <source>
        <dbReference type="ARBA" id="ARBA00022692"/>
    </source>
</evidence>
<dbReference type="VEuPathDB" id="FungiDB:BTJ68_13154"/>
<organism evidence="9 10">
    <name type="scientific">Hortaea werneckii</name>
    <name type="common">Black yeast</name>
    <name type="synonym">Cladosporium werneckii</name>
    <dbReference type="NCBI Taxonomy" id="91943"/>
    <lineage>
        <taxon>Eukaryota</taxon>
        <taxon>Fungi</taxon>
        <taxon>Dikarya</taxon>
        <taxon>Ascomycota</taxon>
        <taxon>Pezizomycotina</taxon>
        <taxon>Dothideomycetes</taxon>
        <taxon>Dothideomycetidae</taxon>
        <taxon>Mycosphaerellales</taxon>
        <taxon>Teratosphaeriaceae</taxon>
        <taxon>Hortaea</taxon>
    </lineage>
</organism>
<dbReference type="PANTHER" id="PTHR12608:SF1">
    <property type="entry name" value="TRANSMEMBRANE PROTEIN 165"/>
    <property type="match status" value="1"/>
</dbReference>
<feature type="transmembrane region" description="Helical" evidence="7">
    <location>
        <begin position="340"/>
        <end position="362"/>
    </location>
</feature>
<feature type="region of interest" description="Disordered" evidence="6">
    <location>
        <begin position="49"/>
        <end position="331"/>
    </location>
</feature>
<feature type="signal peptide" evidence="8">
    <location>
        <begin position="1"/>
        <end position="20"/>
    </location>
</feature>
<protein>
    <submittedName>
        <fullName evidence="9">Uncharacterized protein</fullName>
    </submittedName>
</protein>
<dbReference type="AlphaFoldDB" id="A0A3M7EVU3"/>
<dbReference type="InterPro" id="IPR049555">
    <property type="entry name" value="GDT1-like_CS"/>
</dbReference>
<feature type="compositionally biased region" description="Low complexity" evidence="6">
    <location>
        <begin position="114"/>
        <end position="123"/>
    </location>
</feature>
<feature type="compositionally biased region" description="Low complexity" evidence="6">
    <location>
        <begin position="312"/>
        <end position="328"/>
    </location>
</feature>
<dbReference type="Pfam" id="PF01169">
    <property type="entry name" value="GDT1"/>
    <property type="match status" value="2"/>
</dbReference>
<evidence type="ECO:0000256" key="6">
    <source>
        <dbReference type="SAM" id="MobiDB-lite"/>
    </source>
</evidence>
<evidence type="ECO:0000256" key="7">
    <source>
        <dbReference type="SAM" id="Phobius"/>
    </source>
</evidence>
<evidence type="ECO:0000256" key="8">
    <source>
        <dbReference type="SAM" id="SignalP"/>
    </source>
</evidence>
<feature type="compositionally biased region" description="Basic and acidic residues" evidence="6">
    <location>
        <begin position="253"/>
        <end position="271"/>
    </location>
</feature>
<comment type="subcellular location">
    <subcellularLocation>
        <location evidence="1">Membrane</location>
        <topology evidence="1">Multi-pass membrane protein</topology>
    </subcellularLocation>
</comment>
<keyword evidence="4 7" id="KW-1133">Transmembrane helix</keyword>
<feature type="compositionally biased region" description="Basic and acidic residues" evidence="6">
    <location>
        <begin position="200"/>
        <end position="242"/>
    </location>
</feature>
<feature type="compositionally biased region" description="Low complexity" evidence="6">
    <location>
        <begin position="272"/>
        <end position="282"/>
    </location>
</feature>
<dbReference type="GO" id="GO:0032472">
    <property type="term" value="P:Golgi calcium ion transport"/>
    <property type="evidence" value="ECO:0007669"/>
    <property type="project" value="TreeGrafter"/>
</dbReference>
<proteinExistence type="inferred from homology"/>
<evidence type="ECO:0000256" key="4">
    <source>
        <dbReference type="ARBA" id="ARBA00022989"/>
    </source>
</evidence>
<accession>A0A3M7EVU3</accession>
<dbReference type="GO" id="GO:0032468">
    <property type="term" value="P:Golgi calcium ion homeostasis"/>
    <property type="evidence" value="ECO:0007669"/>
    <property type="project" value="TreeGrafter"/>
</dbReference>
<comment type="caution">
    <text evidence="9">The sequence shown here is derived from an EMBL/GenBank/DDBJ whole genome shotgun (WGS) entry which is preliminary data.</text>
</comment>
<feature type="region of interest" description="Disordered" evidence="6">
    <location>
        <begin position="429"/>
        <end position="498"/>
    </location>
</feature>
<evidence type="ECO:0000256" key="2">
    <source>
        <dbReference type="ARBA" id="ARBA00009190"/>
    </source>
</evidence>
<evidence type="ECO:0000313" key="10">
    <source>
        <dbReference type="Proteomes" id="UP000268823"/>
    </source>
</evidence>
<reference evidence="9 10" key="1">
    <citation type="journal article" date="2018" name="BMC Genomics">
        <title>Genomic evidence for intraspecific hybridization in a clonal and extremely halotolerant yeast.</title>
        <authorList>
            <person name="Gostincar C."/>
            <person name="Stajich J.E."/>
            <person name="Zupancic J."/>
            <person name="Zalar P."/>
            <person name="Gunde-Cimerman N."/>
        </authorList>
    </citation>
    <scope>NUCLEOTIDE SEQUENCE [LARGE SCALE GENOMIC DNA]</scope>
    <source>
        <strain evidence="9 10">EXF-2788</strain>
    </source>
</reference>
<dbReference type="OrthoDB" id="442680at2759"/>
<feature type="compositionally biased region" description="Basic and acidic residues" evidence="6">
    <location>
        <begin position="437"/>
        <end position="453"/>
    </location>
</feature>
<evidence type="ECO:0000313" key="9">
    <source>
        <dbReference type="EMBL" id="RMY80507.1"/>
    </source>
</evidence>
<dbReference type="Proteomes" id="UP000268823">
    <property type="component" value="Unassembled WGS sequence"/>
</dbReference>
<feature type="compositionally biased region" description="Low complexity" evidence="6">
    <location>
        <begin position="479"/>
        <end position="498"/>
    </location>
</feature>
<dbReference type="EMBL" id="QWIR01000322">
    <property type="protein sequence ID" value="RMY80507.1"/>
    <property type="molecule type" value="Genomic_DNA"/>
</dbReference>
<keyword evidence="3 7" id="KW-0812">Transmembrane</keyword>
<feature type="chain" id="PRO_5018313783" evidence="8">
    <location>
        <begin position="21"/>
        <end position="673"/>
    </location>
</feature>
<feature type="transmembrane region" description="Helical" evidence="7">
    <location>
        <begin position="623"/>
        <end position="642"/>
    </location>
</feature>
<feature type="compositionally biased region" description="Basic and acidic residues" evidence="6">
    <location>
        <begin position="173"/>
        <end position="190"/>
    </location>
</feature>
<dbReference type="PROSITE" id="PS01214">
    <property type="entry name" value="UPF0016"/>
    <property type="match status" value="1"/>
</dbReference>
<dbReference type="InterPro" id="IPR001727">
    <property type="entry name" value="GDT1-like"/>
</dbReference>
<sequence>MRIRHASPLLLLLLPTLAAADLDSPKNGRLHKRDSNKLTKEEIMELNVAKGQTAGRGKPKFAAPADGAQNAKPSTSTRPYVGTEDAPVDGLDGKPHAGPFVDTTPEETTKKGKGAAAKTSSAKPRPTSLEKFKDASNDDGWALDDIPEKNDGVMNDESRVAPKKGTTGTEGGISEKTKDRLRKGDPEKKPQAPNEAPPLPHKEQERIAEHQEKTGEKKKTSAAGKEDKDSENGAETGGKKGGEYGAGGLGMEKPTDLPEKPHNIPHPERKGSSSNGASEAGEPPIANSGQDDWLQDTMPYTEGSTNPRKNAKSASAAAGGDSTSGITSPGTAGDTEWHEWFHSFVLSMTMILFSEIGDKTFLVAALMAMRHDRLLVFTAALSALVAMTVLSAVLGHAVPTLLPKKFTTFGAAVLFLVFGARLLKEGLEMPSDSGVGEEMREVEAELEEKEHSSHRPSSNDPYSLESGRHHHHSSEKRSPSASSSRSPSPSSRGGPTSVRDRLSGLTNLLSLVLSPAWVQTFVMTFLGEWGDRSQIATIAMAAGQDYWWVTLGAICGHSVCTGLAVVGGRALAGKVSMRVGKFFFHPFLFPFSSFSWGKGPRFRLFEALRAALQVEKPDLLFDFPFPFSFFFFFFGFDMPFYIDGDFSSLTLLPPYSHHRRRRGFPRFRSDLYL</sequence>
<feature type="transmembrane region" description="Helical" evidence="7">
    <location>
        <begin position="406"/>
        <end position="423"/>
    </location>
</feature>
<feature type="transmembrane region" description="Helical" evidence="7">
    <location>
        <begin position="508"/>
        <end position="526"/>
    </location>
</feature>
<feature type="transmembrane region" description="Helical" evidence="7">
    <location>
        <begin position="374"/>
        <end position="394"/>
    </location>
</feature>
<name>A0A3M7EVU3_HORWE</name>
<feature type="transmembrane region" description="Helical" evidence="7">
    <location>
        <begin position="546"/>
        <end position="567"/>
    </location>
</feature>
<dbReference type="GO" id="GO:0005794">
    <property type="term" value="C:Golgi apparatus"/>
    <property type="evidence" value="ECO:0007669"/>
    <property type="project" value="TreeGrafter"/>
</dbReference>
<dbReference type="GO" id="GO:0015085">
    <property type="term" value="F:calcium ion transmembrane transporter activity"/>
    <property type="evidence" value="ECO:0007669"/>
    <property type="project" value="TreeGrafter"/>
</dbReference>
<feature type="compositionally biased region" description="Basic and acidic residues" evidence="6">
    <location>
        <begin position="146"/>
        <end position="160"/>
    </location>
</feature>
<dbReference type="GO" id="GO:0000329">
    <property type="term" value="C:fungal-type vacuole membrane"/>
    <property type="evidence" value="ECO:0007669"/>
    <property type="project" value="TreeGrafter"/>
</dbReference>
<comment type="similarity">
    <text evidence="2">Belongs to the GDT1 family.</text>
</comment>
<gene>
    <name evidence="9" type="ORF">D0861_08565</name>
</gene>
<dbReference type="PANTHER" id="PTHR12608">
    <property type="entry name" value="TRANSMEMBRANE PROTEIN HTP-1 RELATED"/>
    <property type="match status" value="1"/>
</dbReference>